<keyword evidence="3 7" id="KW-0479">Metal-binding</keyword>
<feature type="compositionally biased region" description="Polar residues" evidence="8">
    <location>
        <begin position="38"/>
        <end position="55"/>
    </location>
</feature>
<dbReference type="Proteomes" id="UP000192257">
    <property type="component" value="Unassembled WGS sequence"/>
</dbReference>
<dbReference type="STRING" id="67003.A0A1X0P0Z5"/>
<dbReference type="EMBL" id="NBCO01000008">
    <property type="protein sequence ID" value="ORC90383.1"/>
    <property type="molecule type" value="Genomic_DNA"/>
</dbReference>
<dbReference type="InterPro" id="IPR001567">
    <property type="entry name" value="Pept_M3A_M3B_dom"/>
</dbReference>
<dbReference type="GO" id="GO:0005739">
    <property type="term" value="C:mitochondrion"/>
    <property type="evidence" value="ECO:0007669"/>
    <property type="project" value="TreeGrafter"/>
</dbReference>
<evidence type="ECO:0000259" key="9">
    <source>
        <dbReference type="Pfam" id="PF01432"/>
    </source>
</evidence>
<dbReference type="FunFam" id="3.40.390.10:FF:000060">
    <property type="entry name" value="Mitochondrial intermediate peptidase, putative"/>
    <property type="match status" value="1"/>
</dbReference>
<feature type="domain" description="Peptidase M3A/M3B catalytic" evidence="9">
    <location>
        <begin position="229"/>
        <end position="556"/>
    </location>
</feature>
<evidence type="ECO:0000313" key="11">
    <source>
        <dbReference type="Proteomes" id="UP000192257"/>
    </source>
</evidence>
<dbReference type="PANTHER" id="PTHR11804:SF79">
    <property type="entry name" value="MITOCHONDRIAL INTERMEDIATE PEPTIDASE"/>
    <property type="match status" value="1"/>
</dbReference>
<evidence type="ECO:0000256" key="5">
    <source>
        <dbReference type="ARBA" id="ARBA00022833"/>
    </source>
</evidence>
<feature type="region of interest" description="Disordered" evidence="8">
    <location>
        <begin position="28"/>
        <end position="55"/>
    </location>
</feature>
<evidence type="ECO:0000256" key="3">
    <source>
        <dbReference type="ARBA" id="ARBA00022723"/>
    </source>
</evidence>
<evidence type="ECO:0000256" key="2">
    <source>
        <dbReference type="ARBA" id="ARBA00022670"/>
    </source>
</evidence>
<name>A0A1X0P0Z5_9TRYP</name>
<reference evidence="10 11" key="1">
    <citation type="submission" date="2017-03" db="EMBL/GenBank/DDBJ databases">
        <title>An alternative strategy for trypanosome survival in the mammalian bloodstream revealed through genome and transcriptome analysis of the ubiquitous bovine parasite Trypanosoma (Megatrypanum) theileri.</title>
        <authorList>
            <person name="Kelly S."/>
            <person name="Ivens A."/>
            <person name="Mott A."/>
            <person name="O'Neill E."/>
            <person name="Emms D."/>
            <person name="Macleod O."/>
            <person name="Voorheis P."/>
            <person name="Matthews J."/>
            <person name="Matthews K."/>
            <person name="Carrington M."/>
        </authorList>
    </citation>
    <scope>NUCLEOTIDE SEQUENCE [LARGE SCALE GENOMIC DNA]</scope>
    <source>
        <strain evidence="10">Edinburgh</strain>
    </source>
</reference>
<dbReference type="GO" id="GO:0046872">
    <property type="term" value="F:metal ion binding"/>
    <property type="evidence" value="ECO:0007669"/>
    <property type="project" value="UniProtKB-UniRule"/>
</dbReference>
<dbReference type="PANTHER" id="PTHR11804">
    <property type="entry name" value="PROTEASE M3 THIMET OLIGOPEPTIDASE-RELATED"/>
    <property type="match status" value="1"/>
</dbReference>
<dbReference type="InterPro" id="IPR024077">
    <property type="entry name" value="Neurolysin/TOP_dom2"/>
</dbReference>
<evidence type="ECO:0000256" key="6">
    <source>
        <dbReference type="ARBA" id="ARBA00023049"/>
    </source>
</evidence>
<dbReference type="InterPro" id="IPR045090">
    <property type="entry name" value="Pept_M3A_M3B"/>
</dbReference>
<comment type="cofactor">
    <cofactor evidence="7">
        <name>Zn(2+)</name>
        <dbReference type="ChEBI" id="CHEBI:29105"/>
    </cofactor>
    <text evidence="7">Binds 1 zinc ion.</text>
</comment>
<sequence>MLRRVVLGRIRGVRTSAYGKLVAARHATTRSPAPTPVDTISGNSSSTGKACSSSNNATSVLTDVDAIPNLSFLSNKAVLAETVDRTIEVCDALLNEIPKVKTAKEKHDLIDTTSNVLCLLLDPCEFVRQIHPDEDYKKYASYAFQKGYEYMSKVNSRRDLYDVIVELDSPEGRKQLDDEEIKNVVQLKRDMESNGIHLPDALREKVTEMNIEKEELAMRFLTEQGSKNPFATLRYLLRCRYELSQLLGFESYAEQQLRGTMLENQQRVWHFLCGIAHKYRPAAEKEMNIIRQNVGEVRNRQNITDDIRARVAHSIRRDAEPDGATEYFSVANCIRGIQCLCSEVFGVRLEEVPFSPEEVFNMDAKKFHVYDENRAFLGVIVLDMYANEMKYCQAGHLTLQLGCQPHQEALARVGLKLPKRQYPVVVLTCNVGAQTPAQRRVDGKFDDESTLMHPGEVTTVFHEFGHAMHTIFGQTKVQNLAGTRASIDFVETFSQLFEQFLTSHEFLRLWAHRINTREPISFDMVMKRNAANDMFKHLDMLDQVVLSAVDQTLHGPQPYTVYFPHGDKGHLGKRTLGEIADYGRGTYNLAKLLIDVCTPLSVVTPTETGVLGTLSFEHLSGYPAGYYGYLYSLTVARRIWAKKFEKDPLNRDAGRELVQKVMRYGAACNSVEVIEKYLGDDLDEIDVWA</sequence>
<dbReference type="InterPro" id="IPR024079">
    <property type="entry name" value="MetalloPept_cat_dom_sf"/>
</dbReference>
<evidence type="ECO:0000256" key="7">
    <source>
        <dbReference type="RuleBase" id="RU003435"/>
    </source>
</evidence>
<dbReference type="OrthoDB" id="17530at2759"/>
<proteinExistence type="inferred from homology"/>
<keyword evidence="4 7" id="KW-0378">Hydrolase</keyword>
<feature type="domain" description="Peptidase M3A/M3B catalytic" evidence="9">
    <location>
        <begin position="610"/>
        <end position="681"/>
    </location>
</feature>
<dbReference type="GO" id="GO:0006508">
    <property type="term" value="P:proteolysis"/>
    <property type="evidence" value="ECO:0007669"/>
    <property type="project" value="UniProtKB-KW"/>
</dbReference>
<comment type="similarity">
    <text evidence="1 7">Belongs to the peptidase M3 family.</text>
</comment>
<dbReference type="SUPFAM" id="SSF55486">
    <property type="entry name" value="Metalloproteases ('zincins'), catalytic domain"/>
    <property type="match status" value="1"/>
</dbReference>
<dbReference type="Pfam" id="PF01432">
    <property type="entry name" value="Peptidase_M3"/>
    <property type="match status" value="2"/>
</dbReference>
<gene>
    <name evidence="10" type="ORF">TM35_000081810</name>
</gene>
<comment type="caution">
    <text evidence="10">The sequence shown here is derived from an EMBL/GenBank/DDBJ whole genome shotgun (WGS) entry which is preliminary data.</text>
</comment>
<evidence type="ECO:0000256" key="8">
    <source>
        <dbReference type="SAM" id="MobiDB-lite"/>
    </source>
</evidence>
<dbReference type="AlphaFoldDB" id="A0A1X0P0Z5"/>
<dbReference type="GO" id="GO:0004222">
    <property type="term" value="F:metalloendopeptidase activity"/>
    <property type="evidence" value="ECO:0007669"/>
    <property type="project" value="InterPro"/>
</dbReference>
<keyword evidence="5 7" id="KW-0862">Zinc</keyword>
<dbReference type="Gene3D" id="3.40.390.10">
    <property type="entry name" value="Collagenase (Catalytic Domain)"/>
    <property type="match status" value="1"/>
</dbReference>
<evidence type="ECO:0000313" key="10">
    <source>
        <dbReference type="EMBL" id="ORC90383.1"/>
    </source>
</evidence>
<accession>A0A1X0P0Z5</accession>
<dbReference type="GeneID" id="39983826"/>
<keyword evidence="2 7" id="KW-0645">Protease</keyword>
<dbReference type="Gene3D" id="1.10.1370.10">
    <property type="entry name" value="Neurolysin, domain 3"/>
    <property type="match status" value="1"/>
</dbReference>
<dbReference type="RefSeq" id="XP_028884449.1">
    <property type="nucleotide sequence ID" value="XM_029024046.1"/>
</dbReference>
<evidence type="ECO:0000256" key="1">
    <source>
        <dbReference type="ARBA" id="ARBA00006040"/>
    </source>
</evidence>
<protein>
    <submittedName>
        <fullName evidence="10">Putative thimet oligopeptidase, putative,metallo-peptidase, clan MA(E), family M3</fullName>
    </submittedName>
</protein>
<keyword evidence="11" id="KW-1185">Reference proteome</keyword>
<dbReference type="VEuPathDB" id="TriTrypDB:TM35_000081810"/>
<organism evidence="10 11">
    <name type="scientific">Trypanosoma theileri</name>
    <dbReference type="NCBI Taxonomy" id="67003"/>
    <lineage>
        <taxon>Eukaryota</taxon>
        <taxon>Discoba</taxon>
        <taxon>Euglenozoa</taxon>
        <taxon>Kinetoplastea</taxon>
        <taxon>Metakinetoplastina</taxon>
        <taxon>Trypanosomatida</taxon>
        <taxon>Trypanosomatidae</taxon>
        <taxon>Trypanosoma</taxon>
    </lineage>
</organism>
<keyword evidence="6 7" id="KW-0482">Metalloprotease</keyword>
<evidence type="ECO:0000256" key="4">
    <source>
        <dbReference type="ARBA" id="ARBA00022801"/>
    </source>
</evidence>
<dbReference type="GO" id="GO:0006518">
    <property type="term" value="P:peptide metabolic process"/>
    <property type="evidence" value="ECO:0007669"/>
    <property type="project" value="TreeGrafter"/>
</dbReference>